<dbReference type="InterPro" id="IPR023214">
    <property type="entry name" value="HAD_sf"/>
</dbReference>
<evidence type="ECO:0000313" key="2">
    <source>
        <dbReference type="Proteomes" id="UP001237448"/>
    </source>
</evidence>
<evidence type="ECO:0000313" key="1">
    <source>
        <dbReference type="EMBL" id="MDQ0394999.1"/>
    </source>
</evidence>
<keyword evidence="2" id="KW-1185">Reference proteome</keyword>
<dbReference type="RefSeq" id="WP_307433113.1">
    <property type="nucleotide sequence ID" value="NZ_JAUSVK010000001.1"/>
</dbReference>
<name>A0ABU0FK73_9HYPH</name>
<dbReference type="Gene3D" id="1.10.286.50">
    <property type="match status" value="1"/>
</dbReference>
<dbReference type="InterPro" id="IPR036412">
    <property type="entry name" value="HAD-like_sf"/>
</dbReference>
<comment type="caution">
    <text evidence="1">The sequence shown here is derived from an EMBL/GenBank/DDBJ whole genome shotgun (WGS) entry which is preliminary data.</text>
</comment>
<dbReference type="Pfam" id="PF00702">
    <property type="entry name" value="Hydrolase"/>
    <property type="match status" value="1"/>
</dbReference>
<dbReference type="Gene3D" id="3.40.50.1000">
    <property type="entry name" value="HAD superfamily/HAD-like"/>
    <property type="match status" value="1"/>
</dbReference>
<accession>A0ABU0FK73</accession>
<protein>
    <submittedName>
        <fullName evidence="1">FMN phosphatase YigB (HAD superfamily)</fullName>
    </submittedName>
</protein>
<dbReference type="EMBL" id="JAUSVK010000001">
    <property type="protein sequence ID" value="MDQ0394999.1"/>
    <property type="molecule type" value="Genomic_DNA"/>
</dbReference>
<dbReference type="SUPFAM" id="SSF56784">
    <property type="entry name" value="HAD-like"/>
    <property type="match status" value="1"/>
</dbReference>
<organism evidence="1 2">
    <name type="scientific">Labrys monachus</name>
    <dbReference type="NCBI Taxonomy" id="217067"/>
    <lineage>
        <taxon>Bacteria</taxon>
        <taxon>Pseudomonadati</taxon>
        <taxon>Pseudomonadota</taxon>
        <taxon>Alphaproteobacteria</taxon>
        <taxon>Hyphomicrobiales</taxon>
        <taxon>Xanthobacteraceae</taxon>
        <taxon>Labrys</taxon>
    </lineage>
</organism>
<gene>
    <name evidence="1" type="ORF">J3R73_004791</name>
</gene>
<dbReference type="Proteomes" id="UP001237448">
    <property type="component" value="Unassembled WGS sequence"/>
</dbReference>
<proteinExistence type="predicted"/>
<reference evidence="1 2" key="1">
    <citation type="submission" date="2023-07" db="EMBL/GenBank/DDBJ databases">
        <title>Genomic Encyclopedia of Type Strains, Phase IV (KMG-IV): sequencing the most valuable type-strain genomes for metagenomic binning, comparative biology and taxonomic classification.</title>
        <authorList>
            <person name="Goeker M."/>
        </authorList>
    </citation>
    <scope>NUCLEOTIDE SEQUENCE [LARGE SCALE GENOMIC DNA]</scope>
    <source>
        <strain evidence="1 2">DSM 5896</strain>
    </source>
</reference>
<sequence length="224" mass="25888">MPAETKLVFLLDIDNTLLDNDGFTADLGNHIEDVFGAEHRERYWGIYDKIRDEFGYADYLAALQFFRDGLDDDPDLLQMSQFLLEYPFANRVFPEALQTIQHLKTFSTPAILSDGDIVFQPRKAQRAGLWDAVEGRVMIYLHKEQMLDSVQRHFPARHYAMVDDKPHLLAKMKRVMGDKLTTIFVRQGHYAREAEGKPINPAPDVVIDRFKDLLTMDGRLWDAV</sequence>